<keyword evidence="2" id="KW-0472">Membrane</keyword>
<dbReference type="EMBL" id="NQXA01000001">
    <property type="protein sequence ID" value="PHQ31135.1"/>
    <property type="molecule type" value="Genomic_DNA"/>
</dbReference>
<sequence length="467" mass="53428">MYKFSSKLRLFAIICMVLGLIGLVFGFLSVPGTVEEANEILAAQEAHHGGGEAHHEEGAAHHEAGEAHHEETNFVDEVKGEPGYSEKAMANDKDMGHGAHEDGEHMEHVLHQMQTKPWSATFIAAFFFMMIALGTLVFYAIQNAAQAGWSPLLFRVMEGITAYLLPGSVIVLLIVIFAGEHFYPWMNHELVEEDKIIQGKSGYLNFPFWLIRGIIYVVGWNLYRYFAVKNSRDLDTAEDLKPYKNIFKYSIYFLAFFIVTESTMAWDWFMSMTPHWYSTLFAWYIFASIIVSAVTVIAIVTVSLKAIGQLEFVNDSHLHDLAKFMFGFSVFWTYLWFGQFMLIWYANIPEEVTYFILRIQEYNPMFFGMLILNFVLPILILMNSDFKRVSWFVVIAGIIILVGHYIDIFFLVMPSTVGPYGSFGITEFAALLFFLGLFIFTVGMGLSKVSLRPKNNPFLIESEHFHY</sequence>
<keyword evidence="2" id="KW-1133">Transmembrane helix</keyword>
<feature type="transmembrane region" description="Helical" evidence="2">
    <location>
        <begin position="281"/>
        <end position="304"/>
    </location>
</feature>
<dbReference type="PANTHER" id="PTHR43044:SF1">
    <property type="entry name" value="QUINOL:CYTOCHROME C OXIDOREDUCTASE QUINONE-BINDING SUBUNIT 2"/>
    <property type="match status" value="1"/>
</dbReference>
<proteinExistence type="predicted"/>
<dbReference type="PANTHER" id="PTHR43044">
    <property type="match status" value="1"/>
</dbReference>
<evidence type="ECO:0000313" key="4">
    <source>
        <dbReference type="Proteomes" id="UP000229433"/>
    </source>
</evidence>
<protein>
    <submittedName>
        <fullName evidence="3">Quinol:cytochrome C oxidoreductase</fullName>
    </submittedName>
</protein>
<feature type="transmembrane region" description="Helical" evidence="2">
    <location>
        <begin position="118"/>
        <end position="141"/>
    </location>
</feature>
<evidence type="ECO:0000256" key="2">
    <source>
        <dbReference type="SAM" id="Phobius"/>
    </source>
</evidence>
<dbReference type="OrthoDB" id="140980at2"/>
<feature type="region of interest" description="Disordered" evidence="1">
    <location>
        <begin position="46"/>
        <end position="71"/>
    </location>
</feature>
<feature type="transmembrane region" description="Helical" evidence="2">
    <location>
        <begin position="162"/>
        <end position="183"/>
    </location>
</feature>
<comment type="caution">
    <text evidence="3">The sequence shown here is derived from an EMBL/GenBank/DDBJ whole genome shotgun (WGS) entry which is preliminary data.</text>
</comment>
<gene>
    <name evidence="3" type="ORF">CJ305_02640</name>
</gene>
<dbReference type="RefSeq" id="WP_099644675.1">
    <property type="nucleotide sequence ID" value="NZ_KZ319287.1"/>
</dbReference>
<accession>A0A2G1VWK9</accession>
<organism evidence="3 4">
    <name type="scientific">Leeuwenhoekiella nanhaiensis</name>
    <dbReference type="NCBI Taxonomy" id="1655491"/>
    <lineage>
        <taxon>Bacteria</taxon>
        <taxon>Pseudomonadati</taxon>
        <taxon>Bacteroidota</taxon>
        <taxon>Flavobacteriia</taxon>
        <taxon>Flavobacteriales</taxon>
        <taxon>Flavobacteriaceae</taxon>
        <taxon>Leeuwenhoekiella</taxon>
    </lineage>
</organism>
<feature type="transmembrane region" description="Helical" evidence="2">
    <location>
        <begin position="389"/>
        <end position="413"/>
    </location>
</feature>
<reference evidence="3 4" key="1">
    <citation type="submission" date="2017-08" db="EMBL/GenBank/DDBJ databases">
        <title>The whole genome shortgun sequences of strain Leeuwenhoekiella nanhaiensis G18 from the South China Sea.</title>
        <authorList>
            <person name="Liu Q."/>
        </authorList>
    </citation>
    <scope>NUCLEOTIDE SEQUENCE [LARGE SCALE GENOMIC DNA]</scope>
    <source>
        <strain evidence="3 4">G18</strain>
    </source>
</reference>
<feature type="transmembrane region" description="Helical" evidence="2">
    <location>
        <begin position="324"/>
        <end position="345"/>
    </location>
</feature>
<dbReference type="Proteomes" id="UP000229433">
    <property type="component" value="Unassembled WGS sequence"/>
</dbReference>
<name>A0A2G1VWK9_9FLAO</name>
<feature type="transmembrane region" description="Helical" evidence="2">
    <location>
        <begin position="425"/>
        <end position="446"/>
    </location>
</feature>
<evidence type="ECO:0000256" key="1">
    <source>
        <dbReference type="SAM" id="MobiDB-lite"/>
    </source>
</evidence>
<keyword evidence="4" id="KW-1185">Reference proteome</keyword>
<keyword evidence="2" id="KW-0812">Transmembrane</keyword>
<feature type="transmembrane region" description="Helical" evidence="2">
    <location>
        <begin position="203"/>
        <end position="223"/>
    </location>
</feature>
<feature type="transmembrane region" description="Helical" evidence="2">
    <location>
        <begin position="365"/>
        <end position="382"/>
    </location>
</feature>
<dbReference type="AlphaFoldDB" id="A0A2G1VWK9"/>
<evidence type="ECO:0000313" key="3">
    <source>
        <dbReference type="EMBL" id="PHQ31135.1"/>
    </source>
</evidence>
<feature type="transmembrane region" description="Helical" evidence="2">
    <location>
        <begin position="249"/>
        <end position="269"/>
    </location>
</feature>